<dbReference type="GO" id="GO:0006865">
    <property type="term" value="P:amino acid transport"/>
    <property type="evidence" value="ECO:0007669"/>
    <property type="project" value="UniProtKB-KW"/>
</dbReference>
<feature type="domain" description="ABC transmembrane type-1" evidence="9">
    <location>
        <begin position="59"/>
        <end position="263"/>
    </location>
</feature>
<keyword evidence="7 8" id="KW-0472">Membrane</keyword>
<keyword evidence="6 8" id="KW-1133">Transmembrane helix</keyword>
<keyword evidence="2 8" id="KW-0813">Transport</keyword>
<dbReference type="InterPro" id="IPR000515">
    <property type="entry name" value="MetI-like"/>
</dbReference>
<dbReference type="AlphaFoldDB" id="A0AB38XRT5"/>
<feature type="transmembrane region" description="Helical" evidence="8">
    <location>
        <begin position="245"/>
        <end position="269"/>
    </location>
</feature>
<dbReference type="CDD" id="cd06261">
    <property type="entry name" value="TM_PBP2"/>
    <property type="match status" value="1"/>
</dbReference>
<dbReference type="GO" id="GO:0022857">
    <property type="term" value="F:transmembrane transporter activity"/>
    <property type="evidence" value="ECO:0007669"/>
    <property type="project" value="InterPro"/>
</dbReference>
<dbReference type="PROSITE" id="PS50928">
    <property type="entry name" value="ABC_TM1"/>
    <property type="match status" value="1"/>
</dbReference>
<comment type="similarity">
    <text evidence="8">Belongs to the binding-protein-dependent transport system permease family.</text>
</comment>
<organism evidence="10 11">
    <name type="scientific">Winkia neuii subsp. anitrata</name>
    <dbReference type="NCBI Taxonomy" id="29318"/>
    <lineage>
        <taxon>Bacteria</taxon>
        <taxon>Bacillati</taxon>
        <taxon>Actinomycetota</taxon>
        <taxon>Actinomycetes</taxon>
        <taxon>Actinomycetales</taxon>
        <taxon>Actinomycetaceae</taxon>
        <taxon>Winkia</taxon>
    </lineage>
</organism>
<dbReference type="KEGG" id="wne:PIG85_05020"/>
<dbReference type="PANTHER" id="PTHR30614:SF0">
    <property type="entry name" value="L-CYSTINE TRANSPORT SYSTEM PERMEASE PROTEIN TCYL"/>
    <property type="match status" value="1"/>
</dbReference>
<evidence type="ECO:0000256" key="1">
    <source>
        <dbReference type="ARBA" id="ARBA00004651"/>
    </source>
</evidence>
<keyword evidence="5" id="KW-0029">Amino-acid transport</keyword>
<reference evidence="10" key="1">
    <citation type="submission" date="2023-01" db="EMBL/GenBank/DDBJ databases">
        <title>Comparative Genomic Analysis of the Clinically-Derived Winkia Strain NY0527 Provides Evidence into the Taxonomic Reassignment of Winkia neuii and Characterizes Their Virulence Traits.</title>
        <authorList>
            <person name="Cai X."/>
            <person name="Peng Y."/>
            <person name="Li M."/>
            <person name="Qiu Y."/>
            <person name="Wang Y."/>
            <person name="Xu L."/>
            <person name="Hou Q."/>
        </authorList>
    </citation>
    <scope>NUCLEOTIDE SEQUENCE</scope>
    <source>
        <strain evidence="10">NY0527</strain>
    </source>
</reference>
<evidence type="ECO:0000313" key="11">
    <source>
        <dbReference type="Proteomes" id="UP001211044"/>
    </source>
</evidence>
<evidence type="ECO:0000259" key="9">
    <source>
        <dbReference type="PROSITE" id="PS50928"/>
    </source>
</evidence>
<accession>A0AB38XRT5</accession>
<keyword evidence="4 8" id="KW-0812">Transmembrane</keyword>
<dbReference type="InterPro" id="IPR010065">
    <property type="entry name" value="AA_ABC_transptr_permease_3TM"/>
</dbReference>
<dbReference type="InterPro" id="IPR043429">
    <property type="entry name" value="ArtM/GltK/GlnP/TcyL/YhdX-like"/>
</dbReference>
<comment type="subcellular location">
    <subcellularLocation>
        <location evidence="1 8">Cell membrane</location>
        <topology evidence="1 8">Multi-pass membrane protein</topology>
    </subcellularLocation>
</comment>
<dbReference type="RefSeq" id="WP_004805440.1">
    <property type="nucleotide sequence ID" value="NZ_CP116394.1"/>
</dbReference>
<dbReference type="InterPro" id="IPR035906">
    <property type="entry name" value="MetI-like_sf"/>
</dbReference>
<name>A0AB38XRT5_9ACTO</name>
<evidence type="ECO:0000256" key="6">
    <source>
        <dbReference type="ARBA" id="ARBA00022989"/>
    </source>
</evidence>
<evidence type="ECO:0000256" key="8">
    <source>
        <dbReference type="RuleBase" id="RU363032"/>
    </source>
</evidence>
<evidence type="ECO:0000256" key="5">
    <source>
        <dbReference type="ARBA" id="ARBA00022970"/>
    </source>
</evidence>
<dbReference type="Pfam" id="PF00528">
    <property type="entry name" value="BPD_transp_1"/>
    <property type="match status" value="1"/>
</dbReference>
<dbReference type="Gene3D" id="1.10.3720.10">
    <property type="entry name" value="MetI-like"/>
    <property type="match status" value="1"/>
</dbReference>
<evidence type="ECO:0000256" key="7">
    <source>
        <dbReference type="ARBA" id="ARBA00023136"/>
    </source>
</evidence>
<dbReference type="PANTHER" id="PTHR30614">
    <property type="entry name" value="MEMBRANE COMPONENT OF AMINO ACID ABC TRANSPORTER"/>
    <property type="match status" value="1"/>
</dbReference>
<evidence type="ECO:0000313" key="10">
    <source>
        <dbReference type="EMBL" id="WCE47011.1"/>
    </source>
</evidence>
<gene>
    <name evidence="10" type="ORF">PIG85_05020</name>
</gene>
<feature type="transmembrane region" description="Helical" evidence="8">
    <location>
        <begin position="56"/>
        <end position="83"/>
    </location>
</feature>
<feature type="transmembrane region" description="Helical" evidence="8">
    <location>
        <begin position="95"/>
        <end position="117"/>
    </location>
</feature>
<dbReference type="GO" id="GO:0043190">
    <property type="term" value="C:ATP-binding cassette (ABC) transporter complex"/>
    <property type="evidence" value="ECO:0007669"/>
    <property type="project" value="InterPro"/>
</dbReference>
<dbReference type="SUPFAM" id="SSF161098">
    <property type="entry name" value="MetI-like"/>
    <property type="match status" value="1"/>
</dbReference>
<sequence length="303" mass="33642">MEELHRNNPQPVFKPGRLIGAVVVALIALAIINSLVTNPNYRWDVVGQYLFHPSVMRGIVFTLLLTVGAMIIGIILATTMAIMRQSQNPVTKSVAWFYIWFFRGTPIYTQLIFWGLLPTLYQTISLKVPFGPELFSYSTDKILTPGLCALLGLGLNEGAYLAEIIRSGLNSVDRGQTEAATALGMKPAKIMRRIILPQAMRVIIPPTGNETISMLKTTSLVAAVPFTLELQFAVQELGNRTFTPIPLLLVAVFWYLLITSILMVGQYYIERYFGRGFEQRSSTGSKKTAISENSNTAFMDVTP</sequence>
<feature type="transmembrane region" description="Helical" evidence="8">
    <location>
        <begin position="18"/>
        <end position="36"/>
    </location>
</feature>
<evidence type="ECO:0000256" key="3">
    <source>
        <dbReference type="ARBA" id="ARBA00022475"/>
    </source>
</evidence>
<proteinExistence type="inferred from homology"/>
<dbReference type="Proteomes" id="UP001211044">
    <property type="component" value="Chromosome"/>
</dbReference>
<dbReference type="FunFam" id="1.10.3720.10:FF:000006">
    <property type="entry name" value="Glutamate/aspartate ABC transporter, permease protein GltK"/>
    <property type="match status" value="1"/>
</dbReference>
<protein>
    <submittedName>
        <fullName evidence="10">Amino acid ABC transporter permease</fullName>
    </submittedName>
</protein>
<dbReference type="EMBL" id="CP116394">
    <property type="protein sequence ID" value="WCE47011.1"/>
    <property type="molecule type" value="Genomic_DNA"/>
</dbReference>
<evidence type="ECO:0000256" key="4">
    <source>
        <dbReference type="ARBA" id="ARBA00022692"/>
    </source>
</evidence>
<dbReference type="NCBIfam" id="TIGR01726">
    <property type="entry name" value="HEQRo_perm_3TM"/>
    <property type="match status" value="1"/>
</dbReference>
<keyword evidence="3" id="KW-1003">Cell membrane</keyword>
<evidence type="ECO:0000256" key="2">
    <source>
        <dbReference type="ARBA" id="ARBA00022448"/>
    </source>
</evidence>